<dbReference type="InterPro" id="IPR010505">
    <property type="entry name" value="MoaA_twitch"/>
</dbReference>
<dbReference type="InterPro" id="IPR000385">
    <property type="entry name" value="MoaA_NifB_PqqE_Fe-S-bd_CS"/>
</dbReference>
<dbReference type="AlphaFoldDB" id="E3H9H3"/>
<dbReference type="STRING" id="572544.Ilyop_1301"/>
<evidence type="ECO:0000256" key="6">
    <source>
        <dbReference type="ARBA" id="ARBA00023004"/>
    </source>
</evidence>
<proteinExistence type="inferred from homology"/>
<feature type="binding site" evidence="12">
    <location>
        <position position="250"/>
    </location>
    <ligand>
        <name>[4Fe-4S] cluster</name>
        <dbReference type="ChEBI" id="CHEBI:49883"/>
        <label>2</label>
        <note>4Fe-4S-substrate</note>
    </ligand>
</feature>
<feature type="binding site" evidence="12">
    <location>
        <position position="116"/>
    </location>
    <ligand>
        <name>S-adenosyl-L-methionine</name>
        <dbReference type="ChEBI" id="CHEBI:59789"/>
    </ligand>
</feature>
<keyword evidence="6 12" id="KW-0408">Iron</keyword>
<dbReference type="HAMAP" id="MF_01225_B">
    <property type="entry name" value="MoaA_B"/>
    <property type="match status" value="1"/>
</dbReference>
<dbReference type="GO" id="GO:0005525">
    <property type="term" value="F:GTP binding"/>
    <property type="evidence" value="ECO:0007669"/>
    <property type="project" value="UniProtKB-UniRule"/>
</dbReference>
<comment type="similarity">
    <text evidence="12">Belongs to the radical SAM superfamily. MoaA family.</text>
</comment>
<feature type="binding site" evidence="12">
    <location>
        <position position="20"/>
    </location>
    <ligand>
        <name>[4Fe-4S] cluster</name>
        <dbReference type="ChEBI" id="CHEBI:49883"/>
        <label>1</label>
        <note>4Fe-4S-S-AdoMet</note>
    </ligand>
</feature>
<evidence type="ECO:0000256" key="9">
    <source>
        <dbReference type="ARBA" id="ARBA00023150"/>
    </source>
</evidence>
<dbReference type="Proteomes" id="UP000006875">
    <property type="component" value="Chromosome"/>
</dbReference>
<evidence type="ECO:0000256" key="5">
    <source>
        <dbReference type="ARBA" id="ARBA00022741"/>
    </source>
</evidence>
<dbReference type="EMBL" id="CP002281">
    <property type="protein sequence ID" value="ADO83082.1"/>
    <property type="molecule type" value="Genomic_DNA"/>
</dbReference>
<comment type="subunit">
    <text evidence="12">Monomer and homodimer.</text>
</comment>
<dbReference type="KEGG" id="ipo:Ilyop_1301"/>
<keyword evidence="5 12" id="KW-0547">Nucleotide-binding</keyword>
<feature type="binding site" evidence="12">
    <location>
        <position position="264"/>
    </location>
    <ligand>
        <name>[4Fe-4S] cluster</name>
        <dbReference type="ChEBI" id="CHEBI:49883"/>
        <label>2</label>
        <note>4Fe-4S-substrate</note>
    </ligand>
</feature>
<evidence type="ECO:0000256" key="4">
    <source>
        <dbReference type="ARBA" id="ARBA00022723"/>
    </source>
</evidence>
<feature type="binding site" evidence="12">
    <location>
        <position position="26"/>
    </location>
    <ligand>
        <name>S-adenosyl-L-methionine</name>
        <dbReference type="ChEBI" id="CHEBI:59789"/>
    </ligand>
</feature>
<dbReference type="InterPro" id="IPR040064">
    <property type="entry name" value="MoaA-like"/>
</dbReference>
<dbReference type="GO" id="GO:0061799">
    <property type="term" value="F:cyclic pyranopterin monophosphate synthase activity"/>
    <property type="evidence" value="ECO:0007669"/>
    <property type="project" value="TreeGrafter"/>
</dbReference>
<dbReference type="GO" id="GO:1904047">
    <property type="term" value="F:S-adenosyl-L-methionine binding"/>
    <property type="evidence" value="ECO:0007669"/>
    <property type="project" value="UniProtKB-UniRule"/>
</dbReference>
<feature type="binding site" evidence="12">
    <location>
        <position position="152"/>
    </location>
    <ligand>
        <name>GTP</name>
        <dbReference type="ChEBI" id="CHEBI:37565"/>
    </ligand>
</feature>
<keyword evidence="3 12" id="KW-0949">S-adenosyl-L-methionine</keyword>
<dbReference type="CDD" id="cd01335">
    <property type="entry name" value="Radical_SAM"/>
    <property type="match status" value="1"/>
</dbReference>
<evidence type="ECO:0000313" key="14">
    <source>
        <dbReference type="EMBL" id="ADO83082.1"/>
    </source>
</evidence>
<dbReference type="InterPro" id="IPR013785">
    <property type="entry name" value="Aldolase_TIM"/>
</dbReference>
<gene>
    <name evidence="12" type="primary">moaA</name>
    <name evidence="14" type="ordered locus">Ilyop_1301</name>
</gene>
<dbReference type="SFLD" id="SFLDG01383">
    <property type="entry name" value="cyclic_pyranopterin_phosphate"/>
    <property type="match status" value="1"/>
</dbReference>
<keyword evidence="2 12" id="KW-0004">4Fe-4S</keyword>
<keyword evidence="9 12" id="KW-0501">Molybdenum cofactor biosynthesis</keyword>
<dbReference type="RefSeq" id="WP_013387749.1">
    <property type="nucleotide sequence ID" value="NC_014632.1"/>
</dbReference>
<dbReference type="SUPFAM" id="SSF102114">
    <property type="entry name" value="Radical SAM enzymes"/>
    <property type="match status" value="1"/>
</dbReference>
<dbReference type="NCBIfam" id="TIGR02666">
    <property type="entry name" value="moaA"/>
    <property type="match status" value="1"/>
</dbReference>
<evidence type="ECO:0000313" key="15">
    <source>
        <dbReference type="Proteomes" id="UP000006875"/>
    </source>
</evidence>
<dbReference type="SFLD" id="SFLDG01386">
    <property type="entry name" value="main_SPASM_domain-containing"/>
    <property type="match status" value="1"/>
</dbReference>
<dbReference type="InterPro" id="IPR050105">
    <property type="entry name" value="MoCo_biosynth_MoaA/MoaC"/>
</dbReference>
<comment type="function">
    <text evidence="12">Catalyzes the cyclization of GTP to (8S)-3',8-cyclo-7,8-dihydroguanosine 5'-triphosphate.</text>
</comment>
<evidence type="ECO:0000256" key="8">
    <source>
        <dbReference type="ARBA" id="ARBA00023134"/>
    </source>
</evidence>
<feature type="binding site" evidence="12">
    <location>
        <begin position="252"/>
        <end position="254"/>
    </location>
    <ligand>
        <name>GTP</name>
        <dbReference type="ChEBI" id="CHEBI:37565"/>
    </ligand>
</feature>
<evidence type="ECO:0000256" key="11">
    <source>
        <dbReference type="ARBA" id="ARBA00048697"/>
    </source>
</evidence>
<dbReference type="OrthoDB" id="9763993at2"/>
<feature type="binding site" evidence="12">
    <location>
        <position position="65"/>
    </location>
    <ligand>
        <name>S-adenosyl-L-methionine</name>
        <dbReference type="ChEBI" id="CHEBI:59789"/>
    </ligand>
</feature>
<comment type="catalytic activity">
    <reaction evidence="11 12">
        <text>GTP + AH2 + S-adenosyl-L-methionine = (8S)-3',8-cyclo-7,8-dihydroguanosine 5'-triphosphate + 5'-deoxyadenosine + L-methionine + A + H(+)</text>
        <dbReference type="Rhea" id="RHEA:49576"/>
        <dbReference type="ChEBI" id="CHEBI:13193"/>
        <dbReference type="ChEBI" id="CHEBI:15378"/>
        <dbReference type="ChEBI" id="CHEBI:17319"/>
        <dbReference type="ChEBI" id="CHEBI:17499"/>
        <dbReference type="ChEBI" id="CHEBI:37565"/>
        <dbReference type="ChEBI" id="CHEBI:57844"/>
        <dbReference type="ChEBI" id="CHEBI:59789"/>
        <dbReference type="ChEBI" id="CHEBI:131766"/>
        <dbReference type="EC" id="4.1.99.22"/>
    </reaction>
</comment>
<name>E3H9H3_ILYPC</name>
<dbReference type="InterPro" id="IPR058240">
    <property type="entry name" value="rSAM_sf"/>
</dbReference>
<dbReference type="InterPro" id="IPR013483">
    <property type="entry name" value="MoaA"/>
</dbReference>
<dbReference type="eggNOG" id="COG2896">
    <property type="taxonomic scope" value="Bacteria"/>
</dbReference>
<sequence>MRDLHGRVIDYLRISLTENCNLRCIYCKPDECIEARRDPMTKREVVSMVKAMADLGVKKVRFTGGEPLLRKDITEIISEVSKIEGIDDIALTTNGIFLAEKAKELKKAGLMRVNVSLDTLEEDKYSKLTGGNLKRVIEGIEKAKLEGLYPIKLNVVLMNSYNKEEIENFVNITVEKKIDVRFIELMPMGSSVSWIEKEYLSSQEVLSRCPRLQMLEKDYASSPSILYKLPEGKGRVGIINTISNKFCDSCNRVRITSSGKLKLCLHSNKEIDLLGSLRKGENIRELLKKNILDKPEKHHLDEKQYIDKDMYKIGG</sequence>
<dbReference type="NCBIfam" id="NF001199">
    <property type="entry name" value="PRK00164.2-1"/>
    <property type="match status" value="1"/>
</dbReference>
<evidence type="ECO:0000256" key="1">
    <source>
        <dbReference type="ARBA" id="ARBA00012167"/>
    </source>
</evidence>
<dbReference type="Gene3D" id="3.20.20.70">
    <property type="entry name" value="Aldolase class I"/>
    <property type="match status" value="1"/>
</dbReference>
<dbReference type="GO" id="GO:0046872">
    <property type="term" value="F:metal ion binding"/>
    <property type="evidence" value="ECO:0007669"/>
    <property type="project" value="UniProtKB-KW"/>
</dbReference>
<dbReference type="GO" id="GO:0051539">
    <property type="term" value="F:4 iron, 4 sulfur cluster binding"/>
    <property type="evidence" value="ECO:0007669"/>
    <property type="project" value="UniProtKB-UniRule"/>
</dbReference>
<feature type="binding site" evidence="12">
    <location>
        <position position="13"/>
    </location>
    <ligand>
        <name>GTP</name>
        <dbReference type="ChEBI" id="CHEBI:37565"/>
    </ligand>
</feature>
<dbReference type="SMART" id="SM00729">
    <property type="entry name" value="Elp3"/>
    <property type="match status" value="1"/>
</dbReference>
<feature type="binding site" evidence="12">
    <location>
        <position position="61"/>
    </location>
    <ligand>
        <name>GTP</name>
        <dbReference type="ChEBI" id="CHEBI:37565"/>
    </ligand>
</feature>
<evidence type="ECO:0000256" key="3">
    <source>
        <dbReference type="ARBA" id="ARBA00022691"/>
    </source>
</evidence>
<dbReference type="PANTHER" id="PTHR22960:SF0">
    <property type="entry name" value="MOLYBDENUM COFACTOR BIOSYNTHESIS PROTEIN 1"/>
    <property type="match status" value="1"/>
</dbReference>
<keyword evidence="10 12" id="KW-0456">Lyase</keyword>
<dbReference type="InterPro" id="IPR007197">
    <property type="entry name" value="rSAM"/>
</dbReference>
<dbReference type="EC" id="4.1.99.22" evidence="1 12"/>
<keyword evidence="15" id="KW-1185">Reference proteome</keyword>
<dbReference type="Pfam" id="PF06463">
    <property type="entry name" value="Mob_synth_C"/>
    <property type="match status" value="1"/>
</dbReference>
<dbReference type="Pfam" id="PF04055">
    <property type="entry name" value="Radical_SAM"/>
    <property type="match status" value="1"/>
</dbReference>
<dbReference type="PROSITE" id="PS01305">
    <property type="entry name" value="MOAA_NIFB_PQQE"/>
    <property type="match status" value="1"/>
</dbReference>
<dbReference type="GO" id="GO:0006777">
    <property type="term" value="P:Mo-molybdopterin cofactor biosynthetic process"/>
    <property type="evidence" value="ECO:0007669"/>
    <property type="project" value="UniProtKB-UniRule"/>
</dbReference>
<feature type="binding site" evidence="12">
    <location>
        <position position="247"/>
    </location>
    <ligand>
        <name>[4Fe-4S] cluster</name>
        <dbReference type="ChEBI" id="CHEBI:49883"/>
        <label>2</label>
        <note>4Fe-4S-substrate</note>
    </ligand>
</feature>
<dbReference type="GO" id="GO:0061798">
    <property type="term" value="F:GTP 3',8'-cyclase activity"/>
    <property type="evidence" value="ECO:0007669"/>
    <property type="project" value="UniProtKB-UniRule"/>
</dbReference>
<dbReference type="HOGENOM" id="CLU_009273_0_1_0"/>
<comment type="pathway">
    <text evidence="12">Cofactor biosynthesis; molybdopterin biosynthesis.</text>
</comment>
<dbReference type="UniPathway" id="UPA00344"/>
<reference evidence="14 15" key="1">
    <citation type="journal article" date="2010" name="Stand. Genomic Sci.">
        <title>Complete genome sequence of Ilyobacter polytropus type strain (CuHbu1).</title>
        <authorList>
            <person name="Sikorski J."/>
            <person name="Chertkov O."/>
            <person name="Lapidus A."/>
            <person name="Nolan M."/>
            <person name="Lucas S."/>
            <person name="Del Rio T.G."/>
            <person name="Tice H."/>
            <person name="Cheng J.F."/>
            <person name="Tapia R."/>
            <person name="Han C."/>
            <person name="Goodwin L."/>
            <person name="Pitluck S."/>
            <person name="Liolios K."/>
            <person name="Ivanova N."/>
            <person name="Mavromatis K."/>
            <person name="Mikhailova N."/>
            <person name="Pati A."/>
            <person name="Chen A."/>
            <person name="Palaniappan K."/>
            <person name="Land M."/>
            <person name="Hauser L."/>
            <person name="Chang Y.J."/>
            <person name="Jeffries C.D."/>
            <person name="Brambilla E."/>
            <person name="Yasawong M."/>
            <person name="Rohde M."/>
            <person name="Pukall R."/>
            <person name="Spring S."/>
            <person name="Goker M."/>
            <person name="Woyke T."/>
            <person name="Bristow J."/>
            <person name="Eisen J.A."/>
            <person name="Markowitz V."/>
            <person name="Hugenholtz P."/>
            <person name="Kyrpides N.C."/>
            <person name="Klenk H.P."/>
        </authorList>
    </citation>
    <scope>NUCLEOTIDE SEQUENCE [LARGE SCALE GENOMIC DNA]</scope>
    <source>
        <strain evidence="15">ATCC 51220 / DSM 2926 / LMG 16218 / CuHBu1</strain>
    </source>
</reference>
<feature type="binding site" evidence="12">
    <location>
        <position position="92"/>
    </location>
    <ligand>
        <name>GTP</name>
        <dbReference type="ChEBI" id="CHEBI:37565"/>
    </ligand>
</feature>
<dbReference type="SFLD" id="SFLDG01067">
    <property type="entry name" value="SPASM/twitch_domain_containing"/>
    <property type="match status" value="1"/>
</dbReference>
<keyword evidence="4 12" id="KW-0479">Metal-binding</keyword>
<keyword evidence="8 12" id="KW-0342">GTP-binding</keyword>
<evidence type="ECO:0000256" key="7">
    <source>
        <dbReference type="ARBA" id="ARBA00023014"/>
    </source>
</evidence>
<dbReference type="CDD" id="cd21117">
    <property type="entry name" value="Twitch_MoaA"/>
    <property type="match status" value="1"/>
</dbReference>
<protein>
    <recommendedName>
        <fullName evidence="1 12">GTP 3',8-cyclase</fullName>
        <ecNumber evidence="1 12">4.1.99.22</ecNumber>
    </recommendedName>
    <alternativeName>
        <fullName evidence="12">Molybdenum cofactor biosynthesis protein A</fullName>
    </alternativeName>
</protein>
<dbReference type="PANTHER" id="PTHR22960">
    <property type="entry name" value="MOLYBDOPTERIN COFACTOR SYNTHESIS PROTEIN A"/>
    <property type="match status" value="1"/>
</dbReference>
<feature type="binding site" evidence="12">
    <location>
        <position position="27"/>
    </location>
    <ligand>
        <name>[4Fe-4S] cluster</name>
        <dbReference type="ChEBI" id="CHEBI:49883"/>
        <label>1</label>
        <note>4Fe-4S-S-AdoMet</note>
    </ligand>
</feature>
<dbReference type="InterPro" id="IPR006638">
    <property type="entry name" value="Elp3/MiaA/NifB-like_rSAM"/>
</dbReference>
<dbReference type="PROSITE" id="PS51918">
    <property type="entry name" value="RADICAL_SAM"/>
    <property type="match status" value="1"/>
</dbReference>
<evidence type="ECO:0000256" key="12">
    <source>
        <dbReference type="HAMAP-Rule" id="MF_01225"/>
    </source>
</evidence>
<keyword evidence="7 12" id="KW-0411">Iron-sulfur</keyword>
<evidence type="ECO:0000256" key="10">
    <source>
        <dbReference type="ARBA" id="ARBA00023239"/>
    </source>
</evidence>
<comment type="cofactor">
    <cofactor evidence="12">
        <name>[4Fe-4S] cluster</name>
        <dbReference type="ChEBI" id="CHEBI:49883"/>
    </cofactor>
    <text evidence="12">Binds 2 [4Fe-4S] clusters. Binds 1 [4Fe-4S] cluster coordinated with 3 cysteines and an exchangeable S-adenosyl-L-methionine and 1 [4Fe-4S] cluster coordinated with 3 cysteines and the GTP-derived substrate.</text>
</comment>
<feature type="domain" description="Radical SAM core" evidence="13">
    <location>
        <begin position="4"/>
        <end position="226"/>
    </location>
</feature>
<evidence type="ECO:0000256" key="2">
    <source>
        <dbReference type="ARBA" id="ARBA00022485"/>
    </source>
</evidence>
<feature type="binding site" evidence="12">
    <location>
        <position position="186"/>
    </location>
    <ligand>
        <name>S-adenosyl-L-methionine</name>
        <dbReference type="ChEBI" id="CHEBI:59789"/>
    </ligand>
</feature>
<evidence type="ECO:0000259" key="13">
    <source>
        <dbReference type="PROSITE" id="PS51918"/>
    </source>
</evidence>
<organism evidence="14 15">
    <name type="scientific">Ilyobacter polytropus (strain ATCC 51220 / DSM 2926 / LMG 16218 / CuHBu1)</name>
    <dbReference type="NCBI Taxonomy" id="572544"/>
    <lineage>
        <taxon>Bacteria</taxon>
        <taxon>Fusobacteriati</taxon>
        <taxon>Fusobacteriota</taxon>
        <taxon>Fusobacteriia</taxon>
        <taxon>Fusobacteriales</taxon>
        <taxon>Fusobacteriaceae</taxon>
        <taxon>Ilyobacter</taxon>
    </lineage>
</organism>
<dbReference type="SFLD" id="SFLDS00029">
    <property type="entry name" value="Radical_SAM"/>
    <property type="match status" value="1"/>
</dbReference>
<accession>E3H9H3</accession>
<feature type="binding site" evidence="12">
    <location>
        <position position="24"/>
    </location>
    <ligand>
        <name>[4Fe-4S] cluster</name>
        <dbReference type="ChEBI" id="CHEBI:49883"/>
        <label>1</label>
        <note>4Fe-4S-S-AdoMet</note>
    </ligand>
</feature>